<sequence length="257" mass="28492">MDRGAKEDKAPKAKPKKMERLKRVRNKPEAIPVKVGQDKEWIQAYKEMMGAKNALRESNAIRKTKLDDILIEMKTRCDVSKTAADLNIALGGKLRAQPMLDKTSAEVKEVDPLMTKEELARELEVQLGIKDSSEMEVKPLRMALWGTQSAIVTLPNVYLNKGVSSRKIRTGLTIATIKALPNLVKCCKCHTFSHIANKCTAISSGKELCSKCGSKEHTIAACTNAPCCAICSKVEGIRFDHVTGSLACPEYERRSYR</sequence>
<dbReference type="RefSeq" id="XP_033313304.1">
    <property type="nucleotide sequence ID" value="XM_033457413.1"/>
</dbReference>
<reference evidence="3" key="1">
    <citation type="submission" date="2025-08" db="UniProtKB">
        <authorList>
            <consortium name="RefSeq"/>
        </authorList>
    </citation>
    <scope>IDENTIFICATION</scope>
    <source>
        <tissue evidence="3">Muscle</tissue>
    </source>
</reference>
<feature type="region of interest" description="Disordered" evidence="1">
    <location>
        <begin position="1"/>
        <end position="26"/>
    </location>
</feature>
<evidence type="ECO:0000313" key="3">
    <source>
        <dbReference type="RefSeq" id="XP_033313304.1"/>
    </source>
</evidence>
<proteinExistence type="predicted"/>
<dbReference type="Gene3D" id="4.10.60.10">
    <property type="entry name" value="Zinc finger, CCHC-type"/>
    <property type="match status" value="1"/>
</dbReference>
<name>A0A6P8MXQ4_9HYME</name>
<feature type="compositionally biased region" description="Basic and acidic residues" evidence="1">
    <location>
        <begin position="1"/>
        <end position="11"/>
    </location>
</feature>
<keyword evidence="2" id="KW-1185">Reference proteome</keyword>
<organism evidence="2 3">
    <name type="scientific">Bombus bifarius</name>
    <dbReference type="NCBI Taxonomy" id="103933"/>
    <lineage>
        <taxon>Eukaryota</taxon>
        <taxon>Metazoa</taxon>
        <taxon>Ecdysozoa</taxon>
        <taxon>Arthropoda</taxon>
        <taxon>Hexapoda</taxon>
        <taxon>Insecta</taxon>
        <taxon>Pterygota</taxon>
        <taxon>Neoptera</taxon>
        <taxon>Endopterygota</taxon>
        <taxon>Hymenoptera</taxon>
        <taxon>Apocrita</taxon>
        <taxon>Aculeata</taxon>
        <taxon>Apoidea</taxon>
        <taxon>Anthophila</taxon>
        <taxon>Apidae</taxon>
        <taxon>Bombus</taxon>
        <taxon>Pyrobombus</taxon>
    </lineage>
</organism>
<protein>
    <submittedName>
        <fullName evidence="3">Uncharacterized protein LOC117212524</fullName>
    </submittedName>
</protein>
<evidence type="ECO:0000256" key="1">
    <source>
        <dbReference type="SAM" id="MobiDB-lite"/>
    </source>
</evidence>
<evidence type="ECO:0000313" key="2">
    <source>
        <dbReference type="Proteomes" id="UP000515164"/>
    </source>
</evidence>
<dbReference type="KEGG" id="bbif:117212524"/>
<gene>
    <name evidence="3" type="primary">LOC117212524</name>
</gene>
<dbReference type="GeneID" id="117212524"/>
<accession>A0A6P8MXQ4</accession>
<dbReference type="Proteomes" id="UP000515164">
    <property type="component" value="Unplaced"/>
</dbReference>
<dbReference type="AlphaFoldDB" id="A0A6P8MXQ4"/>
<feature type="compositionally biased region" description="Basic residues" evidence="1">
    <location>
        <begin position="12"/>
        <end position="25"/>
    </location>
</feature>